<proteinExistence type="predicted"/>
<evidence type="ECO:0000313" key="2">
    <source>
        <dbReference type="Proteomes" id="UP000494165"/>
    </source>
</evidence>
<protein>
    <submittedName>
        <fullName evidence="1">Uncharacterized protein</fullName>
    </submittedName>
</protein>
<dbReference type="EMBL" id="CADEPI010000151">
    <property type="protein sequence ID" value="CAB3377824.1"/>
    <property type="molecule type" value="Genomic_DNA"/>
</dbReference>
<name>A0A8S1DA21_9INSE</name>
<dbReference type="AlphaFoldDB" id="A0A8S1DA21"/>
<reference evidence="1 2" key="1">
    <citation type="submission" date="2020-04" db="EMBL/GenBank/DDBJ databases">
        <authorList>
            <person name="Alioto T."/>
            <person name="Alioto T."/>
            <person name="Gomez Garrido J."/>
        </authorList>
    </citation>
    <scope>NUCLEOTIDE SEQUENCE [LARGE SCALE GENOMIC DNA]</scope>
</reference>
<comment type="caution">
    <text evidence="1">The sequence shown here is derived from an EMBL/GenBank/DDBJ whole genome shotgun (WGS) entry which is preliminary data.</text>
</comment>
<gene>
    <name evidence="1" type="ORF">CLODIP_2_CD00162</name>
</gene>
<organism evidence="1 2">
    <name type="scientific">Cloeon dipterum</name>
    <dbReference type="NCBI Taxonomy" id="197152"/>
    <lineage>
        <taxon>Eukaryota</taxon>
        <taxon>Metazoa</taxon>
        <taxon>Ecdysozoa</taxon>
        <taxon>Arthropoda</taxon>
        <taxon>Hexapoda</taxon>
        <taxon>Insecta</taxon>
        <taxon>Pterygota</taxon>
        <taxon>Palaeoptera</taxon>
        <taxon>Ephemeroptera</taxon>
        <taxon>Pisciforma</taxon>
        <taxon>Baetidae</taxon>
        <taxon>Cloeon</taxon>
    </lineage>
</organism>
<sequence length="157" mass="17635">MYNWRYLLDTADVKKYCDTLQKNCIAKLRYEGAFIIGFISARGKTAFFCHPQSGDIISRNCGFFILEDNGSLEWSPFVEGNMIPARAVCANPLLNSNRLYFGCLAIPNEHIFGAVLDSGMCCFPLEQSTLLVQPDAILVRKISFRHNDSCIIEIEGP</sequence>
<dbReference type="Proteomes" id="UP000494165">
    <property type="component" value="Unassembled WGS sequence"/>
</dbReference>
<keyword evidence="2" id="KW-1185">Reference proteome</keyword>
<evidence type="ECO:0000313" key="1">
    <source>
        <dbReference type="EMBL" id="CAB3377824.1"/>
    </source>
</evidence>
<accession>A0A8S1DA21</accession>